<keyword evidence="8" id="KW-0800">Toxin</keyword>
<dbReference type="RefSeq" id="WP_015210040.1">
    <property type="nucleotide sequence ID" value="NC_019757.1"/>
</dbReference>
<evidence type="ECO:0000256" key="4">
    <source>
        <dbReference type="ARBA" id="ARBA00022723"/>
    </source>
</evidence>
<dbReference type="HAMAP" id="MF_00265">
    <property type="entry name" value="VapC_Nob1"/>
    <property type="match status" value="1"/>
</dbReference>
<dbReference type="SMART" id="SM00670">
    <property type="entry name" value="PINc"/>
    <property type="match status" value="1"/>
</dbReference>
<name>K9X2W5_9NOST</name>
<keyword evidence="4 8" id="KW-0479">Metal-binding</keyword>
<dbReference type="KEGG" id="csg:Cylst_4739"/>
<keyword evidence="6 8" id="KW-0460">Magnesium</keyword>
<evidence type="ECO:0000256" key="7">
    <source>
        <dbReference type="ARBA" id="ARBA00038093"/>
    </source>
</evidence>
<evidence type="ECO:0000256" key="1">
    <source>
        <dbReference type="ARBA" id="ARBA00001946"/>
    </source>
</evidence>
<feature type="binding site" evidence="8">
    <location>
        <position position="8"/>
    </location>
    <ligand>
        <name>Mg(2+)</name>
        <dbReference type="ChEBI" id="CHEBI:18420"/>
    </ligand>
</feature>
<dbReference type="STRING" id="56107.Cylst_4739"/>
<feature type="domain" description="PIN" evidence="9">
    <location>
        <begin position="3"/>
        <end position="120"/>
    </location>
</feature>
<evidence type="ECO:0000256" key="8">
    <source>
        <dbReference type="HAMAP-Rule" id="MF_00265"/>
    </source>
</evidence>
<dbReference type="PANTHER" id="PTHR33653">
    <property type="entry name" value="RIBONUCLEASE VAPC2"/>
    <property type="match status" value="1"/>
</dbReference>
<dbReference type="InterPro" id="IPR029060">
    <property type="entry name" value="PIN-like_dom_sf"/>
</dbReference>
<keyword evidence="5 8" id="KW-0378">Hydrolase</keyword>
<comment type="cofactor">
    <cofactor evidence="1 8">
        <name>Mg(2+)</name>
        <dbReference type="ChEBI" id="CHEBI:18420"/>
    </cofactor>
</comment>
<dbReference type="InterPro" id="IPR050556">
    <property type="entry name" value="Type_II_TA_system_RNase"/>
</dbReference>
<dbReference type="Pfam" id="PF01850">
    <property type="entry name" value="PIN"/>
    <property type="match status" value="1"/>
</dbReference>
<dbReference type="EMBL" id="CP003642">
    <property type="protein sequence ID" value="AFZ26803.1"/>
    <property type="molecule type" value="Genomic_DNA"/>
</dbReference>
<dbReference type="Proteomes" id="UP000010475">
    <property type="component" value="Chromosome"/>
</dbReference>
<evidence type="ECO:0000256" key="5">
    <source>
        <dbReference type="ARBA" id="ARBA00022801"/>
    </source>
</evidence>
<dbReference type="GO" id="GO:0090729">
    <property type="term" value="F:toxin activity"/>
    <property type="evidence" value="ECO:0007669"/>
    <property type="project" value="UniProtKB-KW"/>
</dbReference>
<keyword evidence="2 8" id="KW-1277">Toxin-antitoxin system</keyword>
<dbReference type="PANTHER" id="PTHR33653:SF1">
    <property type="entry name" value="RIBONUCLEASE VAPC2"/>
    <property type="match status" value="1"/>
</dbReference>
<dbReference type="HOGENOM" id="CLU_118482_5_2_3"/>
<dbReference type="EC" id="3.1.-.-" evidence="8"/>
<dbReference type="InterPro" id="IPR022907">
    <property type="entry name" value="VapC_family"/>
</dbReference>
<keyword evidence="11" id="KW-1185">Reference proteome</keyword>
<evidence type="ECO:0000256" key="2">
    <source>
        <dbReference type="ARBA" id="ARBA00022649"/>
    </source>
</evidence>
<proteinExistence type="inferred from homology"/>
<dbReference type="eggNOG" id="COG1487">
    <property type="taxonomic scope" value="Bacteria"/>
</dbReference>
<dbReference type="SUPFAM" id="SSF88723">
    <property type="entry name" value="PIN domain-like"/>
    <property type="match status" value="1"/>
</dbReference>
<dbReference type="Gene3D" id="3.40.50.1010">
    <property type="entry name" value="5'-nuclease"/>
    <property type="match status" value="1"/>
</dbReference>
<sequence length="129" mass="14839">MNGRFLLDTNIIIALFQRDTSVQENIAQTEQVFVSSTVVGELYYGVYKSRRVTANLTRIEEFVAKTSVLECDLVTAQQYGEIKNFLREKGRPIPENDIWIAAVTKQYELTLVSRDKHFSEIDGLFLVSW</sequence>
<keyword evidence="3 8" id="KW-0540">Nuclease</keyword>
<dbReference type="AlphaFoldDB" id="K9X2W5"/>
<evidence type="ECO:0000313" key="10">
    <source>
        <dbReference type="EMBL" id="AFZ26803.1"/>
    </source>
</evidence>
<comment type="function">
    <text evidence="8">Toxic component of a toxin-antitoxin (TA) system. An RNase.</text>
</comment>
<feature type="binding site" evidence="8">
    <location>
        <position position="97"/>
    </location>
    <ligand>
        <name>Mg(2+)</name>
        <dbReference type="ChEBI" id="CHEBI:18420"/>
    </ligand>
</feature>
<organism evidence="10 11">
    <name type="scientific">Cylindrospermum stagnale PCC 7417</name>
    <dbReference type="NCBI Taxonomy" id="56107"/>
    <lineage>
        <taxon>Bacteria</taxon>
        <taxon>Bacillati</taxon>
        <taxon>Cyanobacteriota</taxon>
        <taxon>Cyanophyceae</taxon>
        <taxon>Nostocales</taxon>
        <taxon>Nostocaceae</taxon>
        <taxon>Cylindrospermum</taxon>
    </lineage>
</organism>
<dbReference type="InterPro" id="IPR002716">
    <property type="entry name" value="PIN_dom"/>
</dbReference>
<accession>K9X2W5</accession>
<evidence type="ECO:0000256" key="6">
    <source>
        <dbReference type="ARBA" id="ARBA00022842"/>
    </source>
</evidence>
<evidence type="ECO:0000313" key="11">
    <source>
        <dbReference type="Proteomes" id="UP000010475"/>
    </source>
</evidence>
<gene>
    <name evidence="8" type="primary">vapC</name>
    <name evidence="10" type="ORF">Cylst_4739</name>
</gene>
<comment type="similarity">
    <text evidence="7 8">Belongs to the PINc/VapC protein family.</text>
</comment>
<dbReference type="GO" id="GO:0000287">
    <property type="term" value="F:magnesium ion binding"/>
    <property type="evidence" value="ECO:0007669"/>
    <property type="project" value="UniProtKB-UniRule"/>
</dbReference>
<dbReference type="CDD" id="cd18753">
    <property type="entry name" value="PIN_VapC4-5_FitB-like"/>
    <property type="match status" value="1"/>
</dbReference>
<dbReference type="GO" id="GO:0004540">
    <property type="term" value="F:RNA nuclease activity"/>
    <property type="evidence" value="ECO:0007669"/>
    <property type="project" value="InterPro"/>
</dbReference>
<evidence type="ECO:0000256" key="3">
    <source>
        <dbReference type="ARBA" id="ARBA00022722"/>
    </source>
</evidence>
<reference evidence="10 11" key="1">
    <citation type="submission" date="2012-06" db="EMBL/GenBank/DDBJ databases">
        <title>Finished chromosome of genome of Cylindrospermum stagnale PCC 7417.</title>
        <authorList>
            <consortium name="US DOE Joint Genome Institute"/>
            <person name="Gugger M."/>
            <person name="Coursin T."/>
            <person name="Rippka R."/>
            <person name="Tandeau De Marsac N."/>
            <person name="Huntemann M."/>
            <person name="Wei C.-L."/>
            <person name="Han J."/>
            <person name="Detter J.C."/>
            <person name="Han C."/>
            <person name="Tapia R."/>
            <person name="Chen A."/>
            <person name="Kyrpides N."/>
            <person name="Mavromatis K."/>
            <person name="Markowitz V."/>
            <person name="Szeto E."/>
            <person name="Ivanova N."/>
            <person name="Pagani I."/>
            <person name="Pati A."/>
            <person name="Goodwin L."/>
            <person name="Nordberg H.P."/>
            <person name="Cantor M.N."/>
            <person name="Hua S.X."/>
            <person name="Woyke T."/>
            <person name="Kerfeld C.A."/>
        </authorList>
    </citation>
    <scope>NUCLEOTIDE SEQUENCE [LARGE SCALE GENOMIC DNA]</scope>
    <source>
        <strain evidence="10 11">PCC 7417</strain>
    </source>
</reference>
<dbReference type="GO" id="GO:0016787">
    <property type="term" value="F:hydrolase activity"/>
    <property type="evidence" value="ECO:0007669"/>
    <property type="project" value="UniProtKB-KW"/>
</dbReference>
<evidence type="ECO:0000259" key="9">
    <source>
        <dbReference type="SMART" id="SM00670"/>
    </source>
</evidence>
<protein>
    <recommendedName>
        <fullName evidence="8">Ribonuclease VapC</fullName>
        <shortName evidence="8">RNase VapC</shortName>
        <ecNumber evidence="8">3.1.-.-</ecNumber>
    </recommendedName>
    <alternativeName>
        <fullName evidence="8">Toxin VapC</fullName>
    </alternativeName>
</protein>
<dbReference type="OrthoDB" id="9799448at2"/>